<accession>A0A942EGE8</accession>
<protein>
    <submittedName>
        <fullName evidence="1">Uncharacterized protein</fullName>
    </submittedName>
</protein>
<dbReference type="Proteomes" id="UP000678281">
    <property type="component" value="Unassembled WGS sequence"/>
</dbReference>
<keyword evidence="2" id="KW-1185">Reference proteome</keyword>
<evidence type="ECO:0000313" key="1">
    <source>
        <dbReference type="EMBL" id="MBS3849406.1"/>
    </source>
</evidence>
<dbReference type="EMBL" id="JAGXTP010000001">
    <property type="protein sequence ID" value="MBS3849406.1"/>
    <property type="molecule type" value="Genomic_DNA"/>
</dbReference>
<dbReference type="AlphaFoldDB" id="A0A942EGE8"/>
<name>A0A942EGE8_9HYPH</name>
<dbReference type="RefSeq" id="WP_212658882.1">
    <property type="nucleotide sequence ID" value="NZ_JAGXTP010000001.1"/>
</dbReference>
<gene>
    <name evidence="1" type="ORF">KD146_11925</name>
</gene>
<proteinExistence type="predicted"/>
<evidence type="ECO:0000313" key="2">
    <source>
        <dbReference type="Proteomes" id="UP000678281"/>
    </source>
</evidence>
<organism evidence="1 2">
    <name type="scientific">Devosia litorisediminis</name>
    <dbReference type="NCBI Taxonomy" id="2829817"/>
    <lineage>
        <taxon>Bacteria</taxon>
        <taxon>Pseudomonadati</taxon>
        <taxon>Pseudomonadota</taxon>
        <taxon>Alphaproteobacteria</taxon>
        <taxon>Hyphomicrobiales</taxon>
        <taxon>Devosiaceae</taxon>
        <taxon>Devosia</taxon>
    </lineage>
</organism>
<reference evidence="1" key="1">
    <citation type="submission" date="2021-04" db="EMBL/GenBank/DDBJ databases">
        <title>Devosia litorisediminis sp. nov., isolated from a sand dune.</title>
        <authorList>
            <person name="Park S."/>
            <person name="Yoon J.-H."/>
        </authorList>
    </citation>
    <scope>NUCLEOTIDE SEQUENCE</scope>
    <source>
        <strain evidence="1">BSSL-BM10</strain>
    </source>
</reference>
<sequence>MRDVLVALFALLTLPVFAQGWDHYDNARFGYSIAVPTGFVGQGESENGDGQHFALPGRAIALSVWGGWLNHFDSEVAARMGQDAADGWNQTYQAVTPRWASWSASAGGQILYQRMIALCDGQSYAAFRAEYGVRDRAEMDPVIEQLVASLRGSAC</sequence>
<comment type="caution">
    <text evidence="1">The sequence shown here is derived from an EMBL/GenBank/DDBJ whole genome shotgun (WGS) entry which is preliminary data.</text>
</comment>